<accession>A0A398BS56</accession>
<sequence length="121" mass="12725">MTEQPPDIPQNVLVIDCPEAIAIAESLDPPPMILSITFRQLSKPLLALSAPDCIALPLFCAGFDAVQAIELLTALGYSGRICAFAPDLPQPDLVAAELTALAGGHPVSVITPGSSRHQRSR</sequence>
<dbReference type="Proteomes" id="UP000266649">
    <property type="component" value="Unassembled WGS sequence"/>
</dbReference>
<comment type="caution">
    <text evidence="1">The sequence shown here is derived from an EMBL/GenBank/DDBJ whole genome shotgun (WGS) entry which is preliminary data.</text>
</comment>
<evidence type="ECO:0000313" key="1">
    <source>
        <dbReference type="EMBL" id="RID93465.1"/>
    </source>
</evidence>
<evidence type="ECO:0000313" key="2">
    <source>
        <dbReference type="Proteomes" id="UP000266649"/>
    </source>
</evidence>
<name>A0A398BS56_9RHOB</name>
<organism evidence="1 2">
    <name type="scientific">Gemmobacter lutimaris</name>
    <dbReference type="NCBI Taxonomy" id="2306023"/>
    <lineage>
        <taxon>Bacteria</taxon>
        <taxon>Pseudomonadati</taxon>
        <taxon>Pseudomonadota</taxon>
        <taxon>Alphaproteobacteria</taxon>
        <taxon>Rhodobacterales</taxon>
        <taxon>Paracoccaceae</taxon>
        <taxon>Gemmobacter</taxon>
    </lineage>
</organism>
<keyword evidence="2" id="KW-1185">Reference proteome</keyword>
<proteinExistence type="predicted"/>
<reference evidence="1 2" key="1">
    <citation type="submission" date="2018-09" db="EMBL/GenBank/DDBJ databases">
        <title>Gemmobacter lutimaris sp. nov., a marine bacterium isolated from tidal flat.</title>
        <authorList>
            <person name="Lee D.W."/>
            <person name="Yoo Y."/>
            <person name="Kim J.-J."/>
            <person name="Kim B.S."/>
        </authorList>
    </citation>
    <scope>NUCLEOTIDE SEQUENCE [LARGE SCALE GENOMIC DNA]</scope>
    <source>
        <strain evidence="1 2">YJ-T1-11</strain>
    </source>
</reference>
<dbReference type="EMBL" id="QXXQ01000001">
    <property type="protein sequence ID" value="RID93465.1"/>
    <property type="molecule type" value="Genomic_DNA"/>
</dbReference>
<gene>
    <name evidence="1" type="ORF">D2N39_00605</name>
</gene>
<protein>
    <submittedName>
        <fullName evidence="1">Uncharacterized protein</fullName>
    </submittedName>
</protein>
<dbReference type="AlphaFoldDB" id="A0A398BS56"/>
<dbReference type="OrthoDB" id="7871366at2"/>
<dbReference type="RefSeq" id="WP_119132867.1">
    <property type="nucleotide sequence ID" value="NZ_QXXQ01000001.1"/>
</dbReference>